<accession>A0AAW0AV73</accession>
<comment type="caution">
    <text evidence="2">The sequence shown here is derived from an EMBL/GenBank/DDBJ whole genome shotgun (WGS) entry which is preliminary data.</text>
</comment>
<keyword evidence="3" id="KW-1185">Reference proteome</keyword>
<organism evidence="2 3">
    <name type="scientific">Paramarasmius palmivorus</name>
    <dbReference type="NCBI Taxonomy" id="297713"/>
    <lineage>
        <taxon>Eukaryota</taxon>
        <taxon>Fungi</taxon>
        <taxon>Dikarya</taxon>
        <taxon>Basidiomycota</taxon>
        <taxon>Agaricomycotina</taxon>
        <taxon>Agaricomycetes</taxon>
        <taxon>Agaricomycetidae</taxon>
        <taxon>Agaricales</taxon>
        <taxon>Marasmiineae</taxon>
        <taxon>Marasmiaceae</taxon>
        <taxon>Paramarasmius</taxon>
    </lineage>
</organism>
<dbReference type="Proteomes" id="UP001383192">
    <property type="component" value="Unassembled WGS sequence"/>
</dbReference>
<feature type="compositionally biased region" description="Basic and acidic residues" evidence="1">
    <location>
        <begin position="349"/>
        <end position="360"/>
    </location>
</feature>
<proteinExistence type="predicted"/>
<reference evidence="2 3" key="1">
    <citation type="submission" date="2024-01" db="EMBL/GenBank/DDBJ databases">
        <title>A draft genome for a cacao thread blight-causing isolate of Paramarasmius palmivorus.</title>
        <authorList>
            <person name="Baruah I.K."/>
            <person name="Bukari Y."/>
            <person name="Amoako-Attah I."/>
            <person name="Meinhardt L.W."/>
            <person name="Bailey B.A."/>
            <person name="Cohen S.P."/>
        </authorList>
    </citation>
    <scope>NUCLEOTIDE SEQUENCE [LARGE SCALE GENOMIC DNA]</scope>
    <source>
        <strain evidence="2 3">GH-12</strain>
    </source>
</reference>
<dbReference type="EMBL" id="JAYKXP010000279">
    <property type="protein sequence ID" value="KAK7016742.1"/>
    <property type="molecule type" value="Genomic_DNA"/>
</dbReference>
<feature type="region of interest" description="Disordered" evidence="1">
    <location>
        <begin position="327"/>
        <end position="377"/>
    </location>
</feature>
<protein>
    <submittedName>
        <fullName evidence="2">Uncharacterized protein</fullName>
    </submittedName>
</protein>
<evidence type="ECO:0000313" key="3">
    <source>
        <dbReference type="Proteomes" id="UP001383192"/>
    </source>
</evidence>
<dbReference type="AlphaFoldDB" id="A0AAW0AV73"/>
<evidence type="ECO:0000256" key="1">
    <source>
        <dbReference type="SAM" id="MobiDB-lite"/>
    </source>
</evidence>
<evidence type="ECO:0000313" key="2">
    <source>
        <dbReference type="EMBL" id="KAK7016742.1"/>
    </source>
</evidence>
<gene>
    <name evidence="2" type="ORF">VNI00_018847</name>
</gene>
<sequence>MSDSSVSAVNRLGDVQLDENVKVKPWQGLIGAFLGPTSEIFLTSPNTTVLYEPPLSIRIVRRRKDYRFAQDDPLLWPQRFFEDRCHYSVIRRPPEDPSDPLCDWWEDPNDVPFNAEEGVLTGVGKLHNPYVLRHLNDIEDINKRFDTHAASASNSKPNKYAAVLKYHLNRSYRVLTDLAHTCHEARCVYSFMQRCYIELVAALDWVEVYQPRMEGRLPSWDGHADAKKLMGAFVVDEKSATHLFNAGIPVWVVRDRRYHSSTLIMKDAAVTTPSGYASFEPMDGEEPVYVGADVMEKIKALEKYTSRGIQWGDPFKSAQLTTGLVATLLPQKRRGDHTTQAPPKRKKDTRGQDPVRRPKMAEAVNDPADGSTSALGQGIRSNRDKFEVFVSDFAPPTPDAWAAGLSKVNRNQPRRQAVAGYVLPEMGLFLNVPATKRNKYLASWLKYRSALIFRANDASQPPPLWRAQLWRTLLALEITGNAALDTHTDGITHEEGEISESAKTTTQKQRDIVQEALGMCIRRSGVTINESVVTRSDIQFEWRGKQRWMSQLEDPQLVRDILCELAQLSFRFELLSLDRARCASRGDCKDHELDRALSEEKVQKCFTADNQDGCTRGLAAVNIRDRGPYLLNLQQVMREWKGAANQTWLAVPPRSLELYTDGELERLERHIAIFYTQVFYDEYGRACTLPHRPS</sequence>
<name>A0AAW0AV73_9AGAR</name>